<name>A0A1I2P238_9BACL</name>
<dbReference type="GO" id="GO:0006950">
    <property type="term" value="P:response to stress"/>
    <property type="evidence" value="ECO:0007669"/>
    <property type="project" value="TreeGrafter"/>
</dbReference>
<keyword evidence="4" id="KW-1185">Reference proteome</keyword>
<organism evidence="3 4">
    <name type="scientific">Planifilum fulgidum</name>
    <dbReference type="NCBI Taxonomy" id="201973"/>
    <lineage>
        <taxon>Bacteria</taxon>
        <taxon>Bacillati</taxon>
        <taxon>Bacillota</taxon>
        <taxon>Bacilli</taxon>
        <taxon>Bacillales</taxon>
        <taxon>Thermoactinomycetaceae</taxon>
        <taxon>Planifilum</taxon>
    </lineage>
</organism>
<gene>
    <name evidence="3" type="ORF">SAMN04488025_11562</name>
</gene>
<dbReference type="InterPro" id="IPR036388">
    <property type="entry name" value="WH-like_DNA-bd_sf"/>
</dbReference>
<dbReference type="PANTHER" id="PTHR33164:SF43">
    <property type="entry name" value="HTH-TYPE TRANSCRIPTIONAL REPRESSOR YETL"/>
    <property type="match status" value="1"/>
</dbReference>
<dbReference type="InterPro" id="IPR000835">
    <property type="entry name" value="HTH_MarR-typ"/>
</dbReference>
<dbReference type="RefSeq" id="WP_177199089.1">
    <property type="nucleotide sequence ID" value="NZ_FOOK01000015.1"/>
</dbReference>
<dbReference type="Gene3D" id="1.10.10.10">
    <property type="entry name" value="Winged helix-like DNA-binding domain superfamily/Winged helix DNA-binding domain"/>
    <property type="match status" value="1"/>
</dbReference>
<dbReference type="InterPro" id="IPR036390">
    <property type="entry name" value="WH_DNA-bd_sf"/>
</dbReference>
<reference evidence="3 4" key="1">
    <citation type="submission" date="2016-10" db="EMBL/GenBank/DDBJ databases">
        <authorList>
            <person name="de Groot N.N."/>
        </authorList>
    </citation>
    <scope>NUCLEOTIDE SEQUENCE [LARGE SCALE GENOMIC DNA]</scope>
    <source>
        <strain evidence="3 4">DSM 44945</strain>
    </source>
</reference>
<sequence>MNPEEQTDGQPREIWRAFWRVNTYLRKIAHKTATDNRLSLPQFFLLVMIGPLESTTQKQLGQMTRFPKSTLSQAVEGLVQAGILDRRPVEENRREMQLTLTDKGKAMYENIRRRKDYANNVFEAAVRTLSEKEQKELLDYLGRIESYLEKALREQGE</sequence>
<dbReference type="EMBL" id="FOOK01000015">
    <property type="protein sequence ID" value="SFG10242.1"/>
    <property type="molecule type" value="Genomic_DNA"/>
</dbReference>
<dbReference type="SMART" id="SM00347">
    <property type="entry name" value="HTH_MARR"/>
    <property type="match status" value="1"/>
</dbReference>
<evidence type="ECO:0000313" key="4">
    <source>
        <dbReference type="Proteomes" id="UP000198661"/>
    </source>
</evidence>
<dbReference type="PRINTS" id="PR00598">
    <property type="entry name" value="HTHMARR"/>
</dbReference>
<evidence type="ECO:0000259" key="2">
    <source>
        <dbReference type="PROSITE" id="PS50995"/>
    </source>
</evidence>
<dbReference type="STRING" id="201973.SAMN04488025_11562"/>
<accession>A0A1I2P238</accession>
<dbReference type="Proteomes" id="UP000198661">
    <property type="component" value="Unassembled WGS sequence"/>
</dbReference>
<dbReference type="PANTHER" id="PTHR33164">
    <property type="entry name" value="TRANSCRIPTIONAL REGULATOR, MARR FAMILY"/>
    <property type="match status" value="1"/>
</dbReference>
<dbReference type="SUPFAM" id="SSF46785">
    <property type="entry name" value="Winged helix' DNA-binding domain"/>
    <property type="match status" value="1"/>
</dbReference>
<proteinExistence type="predicted"/>
<keyword evidence="1 3" id="KW-0238">DNA-binding</keyword>
<dbReference type="Pfam" id="PF12802">
    <property type="entry name" value="MarR_2"/>
    <property type="match status" value="1"/>
</dbReference>
<evidence type="ECO:0000256" key="1">
    <source>
        <dbReference type="ARBA" id="ARBA00023125"/>
    </source>
</evidence>
<protein>
    <submittedName>
        <fullName evidence="3">DNA-binding transcriptional regulator, MarR family</fullName>
    </submittedName>
</protein>
<dbReference type="GO" id="GO:0003677">
    <property type="term" value="F:DNA binding"/>
    <property type="evidence" value="ECO:0007669"/>
    <property type="project" value="UniProtKB-KW"/>
</dbReference>
<dbReference type="GO" id="GO:0003700">
    <property type="term" value="F:DNA-binding transcription factor activity"/>
    <property type="evidence" value="ECO:0007669"/>
    <property type="project" value="InterPro"/>
</dbReference>
<dbReference type="InterPro" id="IPR039422">
    <property type="entry name" value="MarR/SlyA-like"/>
</dbReference>
<evidence type="ECO:0000313" key="3">
    <source>
        <dbReference type="EMBL" id="SFG10242.1"/>
    </source>
</evidence>
<dbReference type="AlphaFoldDB" id="A0A1I2P238"/>
<dbReference type="PROSITE" id="PS50995">
    <property type="entry name" value="HTH_MARR_2"/>
    <property type="match status" value="1"/>
</dbReference>
<feature type="domain" description="HTH marR-type" evidence="2">
    <location>
        <begin position="11"/>
        <end position="146"/>
    </location>
</feature>